<reference evidence="6 7" key="1">
    <citation type="submission" date="2020-10" db="EMBL/GenBank/DDBJ databases">
        <title>Genome analysis of Massilia species.</title>
        <authorList>
            <person name="Jung D.-H."/>
        </authorList>
    </citation>
    <scope>NUCLEOTIDE SEQUENCE [LARGE SCALE GENOMIC DNA]</scope>
    <source>
        <strain evidence="7">sipir</strain>
    </source>
</reference>
<dbReference type="SUPFAM" id="SSF51306">
    <property type="entry name" value="LexA/Signal peptidase"/>
    <property type="match status" value="1"/>
</dbReference>
<dbReference type="EMBL" id="CP063361">
    <property type="protein sequence ID" value="UOD28755.1"/>
    <property type="molecule type" value="Genomic_DNA"/>
</dbReference>
<dbReference type="Gene3D" id="1.10.260.40">
    <property type="entry name" value="lambda repressor-like DNA-binding domains"/>
    <property type="match status" value="1"/>
</dbReference>
<dbReference type="InterPro" id="IPR010982">
    <property type="entry name" value="Lambda_DNA-bd_dom_sf"/>
</dbReference>
<dbReference type="InterPro" id="IPR039418">
    <property type="entry name" value="LexA-like"/>
</dbReference>
<keyword evidence="2" id="KW-0238">DNA-binding</keyword>
<protein>
    <submittedName>
        <fullName evidence="6">Helix-turn-helix transcriptional regulator</fullName>
    </submittedName>
</protein>
<dbReference type="SUPFAM" id="SSF47413">
    <property type="entry name" value="lambda repressor-like DNA-binding domains"/>
    <property type="match status" value="1"/>
</dbReference>
<dbReference type="Proteomes" id="UP000831532">
    <property type="component" value="Chromosome"/>
</dbReference>
<dbReference type="PANTHER" id="PTHR40661">
    <property type="match status" value="1"/>
</dbReference>
<dbReference type="Pfam" id="PF00717">
    <property type="entry name" value="Peptidase_S24"/>
    <property type="match status" value="1"/>
</dbReference>
<dbReference type="RefSeq" id="WP_243489902.1">
    <property type="nucleotide sequence ID" value="NZ_CP063361.1"/>
</dbReference>
<sequence>MTQIALSEKSGLKQSTLSDLERGKSAGTTHLAQVAQALGVNALWLETGRGGRDSVSAPSAALDLLPGAMPVIVGDDDEDSVKIPMVTLHLQAGMTGFQTENDRRGGGSCNVPKRFIAEQRLDPARLIAIHVRGDSMEGSLYDNDLVVINTADTKPVDGVVFAVNYEGEAVVKRMARDAGDWWLNSDNLDQRKYPRKICRGDACIVIGRIVRKESSRI</sequence>
<dbReference type="PANTHER" id="PTHR40661:SF1">
    <property type="entry name" value="HTH CRO_C1-TYPE DOMAIN-CONTAINING PROTEIN"/>
    <property type="match status" value="1"/>
</dbReference>
<dbReference type="InterPro" id="IPR001387">
    <property type="entry name" value="Cro/C1-type_HTH"/>
</dbReference>
<name>A0ABY4A3M1_9BURK</name>
<keyword evidence="7" id="KW-1185">Reference proteome</keyword>
<accession>A0ABY4A3M1</accession>
<dbReference type="Pfam" id="PF01381">
    <property type="entry name" value="HTH_3"/>
    <property type="match status" value="1"/>
</dbReference>
<keyword evidence="3" id="KW-0804">Transcription</keyword>
<organism evidence="6 7">
    <name type="scientific">Massilia violaceinigra</name>
    <dbReference type="NCBI Taxonomy" id="2045208"/>
    <lineage>
        <taxon>Bacteria</taxon>
        <taxon>Pseudomonadati</taxon>
        <taxon>Pseudomonadota</taxon>
        <taxon>Betaproteobacteria</taxon>
        <taxon>Burkholderiales</taxon>
        <taxon>Oxalobacteraceae</taxon>
        <taxon>Telluria group</taxon>
        <taxon>Massilia</taxon>
    </lineage>
</organism>
<evidence type="ECO:0000313" key="6">
    <source>
        <dbReference type="EMBL" id="UOD28755.1"/>
    </source>
</evidence>
<feature type="domain" description="HTH cro/C1-type" evidence="5">
    <location>
        <begin position="1"/>
        <end position="45"/>
    </location>
</feature>
<dbReference type="CDD" id="cd00093">
    <property type="entry name" value="HTH_XRE"/>
    <property type="match status" value="1"/>
</dbReference>
<feature type="region of interest" description="Disordered" evidence="4">
    <location>
        <begin position="1"/>
        <end position="21"/>
    </location>
</feature>
<dbReference type="InterPro" id="IPR015927">
    <property type="entry name" value="Peptidase_S24_S26A/B/C"/>
</dbReference>
<evidence type="ECO:0000256" key="1">
    <source>
        <dbReference type="ARBA" id="ARBA00023015"/>
    </source>
</evidence>
<evidence type="ECO:0000256" key="3">
    <source>
        <dbReference type="ARBA" id="ARBA00023163"/>
    </source>
</evidence>
<evidence type="ECO:0000256" key="2">
    <source>
        <dbReference type="ARBA" id="ARBA00023125"/>
    </source>
</evidence>
<evidence type="ECO:0000313" key="7">
    <source>
        <dbReference type="Proteomes" id="UP000831532"/>
    </source>
</evidence>
<dbReference type="InterPro" id="IPR036286">
    <property type="entry name" value="LexA/Signal_pep-like_sf"/>
</dbReference>
<proteinExistence type="predicted"/>
<dbReference type="Gene3D" id="2.10.109.10">
    <property type="entry name" value="Umud Fragment, subunit A"/>
    <property type="match status" value="1"/>
</dbReference>
<keyword evidence="1" id="KW-0805">Transcription regulation</keyword>
<evidence type="ECO:0000259" key="5">
    <source>
        <dbReference type="PROSITE" id="PS50943"/>
    </source>
</evidence>
<evidence type="ECO:0000256" key="4">
    <source>
        <dbReference type="SAM" id="MobiDB-lite"/>
    </source>
</evidence>
<dbReference type="PROSITE" id="PS50943">
    <property type="entry name" value="HTH_CROC1"/>
    <property type="match status" value="1"/>
</dbReference>
<dbReference type="CDD" id="cd06529">
    <property type="entry name" value="S24_LexA-like"/>
    <property type="match status" value="1"/>
</dbReference>
<gene>
    <name evidence="6" type="ORF">INH39_25440</name>
</gene>